<dbReference type="Proteomes" id="UP001516400">
    <property type="component" value="Unassembled WGS sequence"/>
</dbReference>
<comment type="caution">
    <text evidence="1">The sequence shown here is derived from an EMBL/GenBank/DDBJ whole genome shotgun (WGS) entry which is preliminary data.</text>
</comment>
<proteinExistence type="predicted"/>
<evidence type="ECO:0000313" key="1">
    <source>
        <dbReference type="EMBL" id="KAL3278411.1"/>
    </source>
</evidence>
<gene>
    <name evidence="1" type="ORF">HHI36_013734</name>
</gene>
<dbReference type="EMBL" id="JABFTP020000103">
    <property type="protein sequence ID" value="KAL3278411.1"/>
    <property type="molecule type" value="Genomic_DNA"/>
</dbReference>
<reference evidence="1 2" key="1">
    <citation type="journal article" date="2021" name="BMC Biol.">
        <title>Horizontally acquired antibacterial genes associated with adaptive radiation of ladybird beetles.</title>
        <authorList>
            <person name="Li H.S."/>
            <person name="Tang X.F."/>
            <person name="Huang Y.H."/>
            <person name="Xu Z.Y."/>
            <person name="Chen M.L."/>
            <person name="Du X.Y."/>
            <person name="Qiu B.Y."/>
            <person name="Chen P.T."/>
            <person name="Zhang W."/>
            <person name="Slipinski A."/>
            <person name="Escalona H.E."/>
            <person name="Waterhouse R.M."/>
            <person name="Zwick A."/>
            <person name="Pang H."/>
        </authorList>
    </citation>
    <scope>NUCLEOTIDE SEQUENCE [LARGE SCALE GENOMIC DNA]</scope>
    <source>
        <strain evidence="1">SYSU2018</strain>
    </source>
</reference>
<organism evidence="1 2">
    <name type="scientific">Cryptolaemus montrouzieri</name>
    <dbReference type="NCBI Taxonomy" id="559131"/>
    <lineage>
        <taxon>Eukaryota</taxon>
        <taxon>Metazoa</taxon>
        <taxon>Ecdysozoa</taxon>
        <taxon>Arthropoda</taxon>
        <taxon>Hexapoda</taxon>
        <taxon>Insecta</taxon>
        <taxon>Pterygota</taxon>
        <taxon>Neoptera</taxon>
        <taxon>Endopterygota</taxon>
        <taxon>Coleoptera</taxon>
        <taxon>Polyphaga</taxon>
        <taxon>Cucujiformia</taxon>
        <taxon>Coccinelloidea</taxon>
        <taxon>Coccinellidae</taxon>
        <taxon>Scymninae</taxon>
        <taxon>Scymnini</taxon>
        <taxon>Cryptolaemus</taxon>
    </lineage>
</organism>
<dbReference type="AlphaFoldDB" id="A0ABD2NJD5"/>
<accession>A0ABD2NJD5</accession>
<keyword evidence="2" id="KW-1185">Reference proteome</keyword>
<name>A0ABD2NJD5_9CUCU</name>
<sequence length="106" mass="12815">MALEDRVYFVEPLRHHHANKDGHFLHVIYERRRKRHVENVPCGVSYNWQIAWKENLRSRIISRGHKDSKRDNESVKNIDRYLELLVVCDKNSSTIINVFTMLRHMF</sequence>
<evidence type="ECO:0000313" key="2">
    <source>
        <dbReference type="Proteomes" id="UP001516400"/>
    </source>
</evidence>
<protein>
    <submittedName>
        <fullName evidence="1">Uncharacterized protein</fullName>
    </submittedName>
</protein>